<evidence type="ECO:0000313" key="3">
    <source>
        <dbReference type="EMBL" id="VAX30923.1"/>
    </source>
</evidence>
<feature type="domain" description="S1 motif" evidence="2">
    <location>
        <begin position="21"/>
        <end position="90"/>
    </location>
</feature>
<dbReference type="InterPro" id="IPR003029">
    <property type="entry name" value="S1_domain"/>
</dbReference>
<name>A0A3B1D2C0_9ZZZZ</name>
<dbReference type="InterPro" id="IPR035104">
    <property type="entry name" value="Ribosomal_protein_S1-like"/>
</dbReference>
<gene>
    <name evidence="3" type="ORF">MNBD_NITROSPIRAE02-426</name>
</gene>
<evidence type="ECO:0000259" key="2">
    <source>
        <dbReference type="PROSITE" id="PS50126"/>
    </source>
</evidence>
<dbReference type="GO" id="GO:0003729">
    <property type="term" value="F:mRNA binding"/>
    <property type="evidence" value="ECO:0007669"/>
    <property type="project" value="UniProtKB-ARBA"/>
</dbReference>
<dbReference type="PANTHER" id="PTHR10724">
    <property type="entry name" value="30S RIBOSOMAL PROTEIN S1"/>
    <property type="match status" value="1"/>
</dbReference>
<dbReference type="GO" id="GO:0003735">
    <property type="term" value="F:structural constituent of ribosome"/>
    <property type="evidence" value="ECO:0007669"/>
    <property type="project" value="TreeGrafter"/>
</dbReference>
<feature type="compositionally biased region" description="Basic and acidic residues" evidence="1">
    <location>
        <begin position="100"/>
        <end position="119"/>
    </location>
</feature>
<dbReference type="AlphaFoldDB" id="A0A3B1D2C0"/>
<dbReference type="Pfam" id="PF00575">
    <property type="entry name" value="S1"/>
    <property type="match status" value="1"/>
</dbReference>
<dbReference type="InterPro" id="IPR050437">
    <property type="entry name" value="Ribos_protein_bS1-like"/>
</dbReference>
<dbReference type="InterPro" id="IPR012340">
    <property type="entry name" value="NA-bd_OB-fold"/>
</dbReference>
<dbReference type="GO" id="GO:0006412">
    <property type="term" value="P:translation"/>
    <property type="evidence" value="ECO:0007669"/>
    <property type="project" value="TreeGrafter"/>
</dbReference>
<sequence length="137" mass="15508">EQFESFRFAEGVEKIEDVKPGMKLPGIVTNITAFGCFVDIGVHQDGLVHISELSGRFVKSPGDIVKVHQRVTVTVLDVDLQRKRISLSMKNGEPGTKTSQKKEEIMAAPKDMSKREKKEKGPRRFSNNPFYEAFRKK</sequence>
<organism evidence="3">
    <name type="scientific">hydrothermal vent metagenome</name>
    <dbReference type="NCBI Taxonomy" id="652676"/>
    <lineage>
        <taxon>unclassified sequences</taxon>
        <taxon>metagenomes</taxon>
        <taxon>ecological metagenomes</taxon>
    </lineage>
</organism>
<evidence type="ECO:0000256" key="1">
    <source>
        <dbReference type="SAM" id="MobiDB-lite"/>
    </source>
</evidence>
<dbReference type="InterPro" id="IPR044146">
    <property type="entry name" value="S1_Tex"/>
</dbReference>
<dbReference type="GO" id="GO:0005737">
    <property type="term" value="C:cytoplasm"/>
    <property type="evidence" value="ECO:0007669"/>
    <property type="project" value="UniProtKB-ARBA"/>
</dbReference>
<dbReference type="PROSITE" id="PS50126">
    <property type="entry name" value="S1"/>
    <property type="match status" value="1"/>
</dbReference>
<dbReference type="Gene3D" id="2.40.50.140">
    <property type="entry name" value="Nucleic acid-binding proteins"/>
    <property type="match status" value="1"/>
</dbReference>
<reference evidence="3" key="1">
    <citation type="submission" date="2018-06" db="EMBL/GenBank/DDBJ databases">
        <authorList>
            <person name="Zhirakovskaya E."/>
        </authorList>
    </citation>
    <scope>NUCLEOTIDE SEQUENCE</scope>
</reference>
<feature type="non-terminal residue" evidence="3">
    <location>
        <position position="1"/>
    </location>
</feature>
<dbReference type="PANTHER" id="PTHR10724:SF10">
    <property type="entry name" value="S1 RNA-BINDING DOMAIN-CONTAINING PROTEIN 1"/>
    <property type="match status" value="1"/>
</dbReference>
<feature type="region of interest" description="Disordered" evidence="1">
    <location>
        <begin position="88"/>
        <end position="137"/>
    </location>
</feature>
<dbReference type="SMART" id="SM00316">
    <property type="entry name" value="S1"/>
    <property type="match status" value="1"/>
</dbReference>
<dbReference type="EMBL" id="UOGH01000183">
    <property type="protein sequence ID" value="VAX30923.1"/>
    <property type="molecule type" value="Genomic_DNA"/>
</dbReference>
<dbReference type="SUPFAM" id="SSF50249">
    <property type="entry name" value="Nucleic acid-binding proteins"/>
    <property type="match status" value="1"/>
</dbReference>
<dbReference type="FunFam" id="2.40.50.140:FF:000051">
    <property type="entry name" value="RNA-binding transcriptional accessory protein"/>
    <property type="match status" value="1"/>
</dbReference>
<dbReference type="PRINTS" id="PR00681">
    <property type="entry name" value="RIBOSOMALS1"/>
</dbReference>
<proteinExistence type="predicted"/>
<dbReference type="CDD" id="cd05685">
    <property type="entry name" value="S1_Tex"/>
    <property type="match status" value="1"/>
</dbReference>
<protein>
    <submittedName>
        <fullName evidence="3">Transcription accessory protein (S1 RNA-binding domain)</fullName>
    </submittedName>
</protein>
<accession>A0A3B1D2C0</accession>